<dbReference type="PANTHER" id="PTHR22589">
    <property type="entry name" value="CARNITINE O-ACYLTRANSFERASE"/>
    <property type="match status" value="1"/>
</dbReference>
<evidence type="ECO:0000256" key="14">
    <source>
        <dbReference type="ARBA" id="ARBA00052702"/>
    </source>
</evidence>
<evidence type="ECO:0000256" key="15">
    <source>
        <dbReference type="ARBA" id="ARBA00053195"/>
    </source>
</evidence>
<evidence type="ECO:0000256" key="11">
    <source>
        <dbReference type="ARBA" id="ARBA00023136"/>
    </source>
</evidence>
<dbReference type="Gene3D" id="3.30.559.70">
    <property type="entry name" value="Choline/Carnitine o-acyltransferase, domain 2"/>
    <property type="match status" value="1"/>
</dbReference>
<dbReference type="RefSeq" id="XP_017989502.1">
    <property type="nucleotide sequence ID" value="XM_018134226.1"/>
</dbReference>
<name>A0A0X8HVZ3_9SACH</name>
<dbReference type="InterPro" id="IPR023213">
    <property type="entry name" value="CAT-like_dom_sf"/>
</dbReference>
<dbReference type="Pfam" id="PF00755">
    <property type="entry name" value="Carn_acyltransf"/>
    <property type="match status" value="1"/>
</dbReference>
<dbReference type="OrthoDB" id="240216at2759"/>
<keyword evidence="10" id="KW-0496">Mitochondrion</keyword>
<evidence type="ECO:0000256" key="10">
    <source>
        <dbReference type="ARBA" id="ARBA00023128"/>
    </source>
</evidence>
<evidence type="ECO:0000256" key="13">
    <source>
        <dbReference type="ARBA" id="ARBA00023315"/>
    </source>
</evidence>
<sequence>MFNSRASSLGVRRMMSSLKVFQNETQNGEVYLAKHSNSYYQNKMANYKGETFSKQGELPSLPVPDLNSTLNKYLASIAPFCETKEEYEHQKYLCSDFLNNKGMELHGRLLEFAQGRRNWMGEFWDRQMYLDWNEPIVPFSSYFFGHKALPLSHGEIESDYLLKATAIITTVIRFLEHIKAENLPVEMRKGEPYCMNSFQLIFNSSRVPGEKGDGNVFYSIYENNFITVAYHGNFYKVFTHDESGQPLSAGEIWHQLYAIVNQLSHHLRENTNTGVGVLTTLPRDQWYQVYKQLETDYVTRDSLETIQKSAFLLALDVDKKPITLEEKARNYWHGDGINRYHDKTMQFFVCGNGASGYLAEHSKSDGTPNLFLNHYLCTELRKLDPTEFVASVRGHGASSYTPQHLPFILTPAIQDTIKAAKATFDKTVYDHEIRVWNYNRYGKKAIKSFGMSPNSYLQQIIQLAIYKYIGRQLPTYEAASTRKYFKGRTETGRSVSVSSAKFVKTWQSPHTSIAEKVQALRESSDAHSKYMNMACEGQGVDRHFFGMKNMLREGEEPPALFKDPLFKYSSTWLVSTSQLSSEYFEGYGWSQVWDNGYGLAYMINNDFLQINIATRPGKSGYSAHELHYYLTEAANEMFELLSKSSKSKM</sequence>
<keyword evidence="7" id="KW-0276">Fatty acid metabolism</keyword>
<feature type="domain" description="Choline/carnitine acyltransferase" evidence="20">
    <location>
        <begin position="61"/>
        <end position="631"/>
    </location>
</feature>
<keyword evidence="13 19" id="KW-0012">Acyltransferase</keyword>
<evidence type="ECO:0000256" key="7">
    <source>
        <dbReference type="ARBA" id="ARBA00022832"/>
    </source>
</evidence>
<dbReference type="Proteomes" id="UP000243052">
    <property type="component" value="Chromosome viii"/>
</dbReference>
<evidence type="ECO:0000256" key="2">
    <source>
        <dbReference type="ARBA" id="ARBA00004443"/>
    </source>
</evidence>
<evidence type="ECO:0000256" key="19">
    <source>
        <dbReference type="RuleBase" id="RU003801"/>
    </source>
</evidence>
<dbReference type="PROSITE" id="PS00439">
    <property type="entry name" value="ACYLTRANSF_C_1"/>
    <property type="match status" value="1"/>
</dbReference>
<keyword evidence="5 19" id="KW-0808">Transferase</keyword>
<evidence type="ECO:0000256" key="3">
    <source>
        <dbReference type="ARBA" id="ARBA00005232"/>
    </source>
</evidence>
<keyword evidence="12" id="KW-0576">Peroxisome</keyword>
<keyword evidence="4" id="KW-0813">Transport</keyword>
<dbReference type="EMBL" id="CP014248">
    <property type="protein sequence ID" value="AMD22506.1"/>
    <property type="molecule type" value="Genomic_DNA"/>
</dbReference>
<evidence type="ECO:0000256" key="17">
    <source>
        <dbReference type="ARBA" id="ARBA00073438"/>
    </source>
</evidence>
<evidence type="ECO:0000313" key="22">
    <source>
        <dbReference type="Proteomes" id="UP000243052"/>
    </source>
</evidence>
<protein>
    <recommendedName>
        <fullName evidence="17">Carnitine O-acetyltransferase, mitochondrial</fullName>
        <ecNumber evidence="16">2.3.1.7</ecNumber>
    </recommendedName>
</protein>
<dbReference type="AlphaFoldDB" id="A0A0X8HVZ3"/>
<evidence type="ECO:0000259" key="20">
    <source>
        <dbReference type="Pfam" id="PF00755"/>
    </source>
</evidence>
<dbReference type="GO" id="GO:0006631">
    <property type="term" value="P:fatty acid metabolic process"/>
    <property type="evidence" value="ECO:0007669"/>
    <property type="project" value="UniProtKB-KW"/>
</dbReference>
<evidence type="ECO:0000256" key="6">
    <source>
        <dbReference type="ARBA" id="ARBA00022792"/>
    </source>
</evidence>
<dbReference type="GO" id="GO:0004092">
    <property type="term" value="F:carnitine O-acetyltransferase activity"/>
    <property type="evidence" value="ECO:0007669"/>
    <property type="project" value="UniProtKB-EC"/>
</dbReference>
<dbReference type="STRING" id="45286.A0A0X8HVZ3"/>
<proteinExistence type="inferred from homology"/>
<accession>A0A0X8HVZ3</accession>
<comment type="similarity">
    <text evidence="3 19">Belongs to the carnitine/choline acetyltransferase family.</text>
</comment>
<keyword evidence="22" id="KW-1185">Reference proteome</keyword>
<reference evidence="21 22" key="1">
    <citation type="submission" date="2016-01" db="EMBL/GenBank/DDBJ databases">
        <title>Genome sequence of the yeast Holleya sinecauda.</title>
        <authorList>
            <person name="Dietrich F.S."/>
        </authorList>
    </citation>
    <scope>NUCLEOTIDE SEQUENCE [LARGE SCALE GENOMIC DNA]</scope>
    <source>
        <strain evidence="21 22">ATCC 58844</strain>
    </source>
</reference>
<organism evidence="21 22">
    <name type="scientific">Eremothecium sinecaudum</name>
    <dbReference type="NCBI Taxonomy" id="45286"/>
    <lineage>
        <taxon>Eukaryota</taxon>
        <taxon>Fungi</taxon>
        <taxon>Dikarya</taxon>
        <taxon>Ascomycota</taxon>
        <taxon>Saccharomycotina</taxon>
        <taxon>Saccharomycetes</taxon>
        <taxon>Saccharomycetales</taxon>
        <taxon>Saccharomycetaceae</taxon>
        <taxon>Eremothecium</taxon>
    </lineage>
</organism>
<dbReference type="Gene3D" id="3.30.559.10">
    <property type="entry name" value="Chloramphenicol acetyltransferase-like domain"/>
    <property type="match status" value="1"/>
</dbReference>
<dbReference type="GO" id="GO:0005743">
    <property type="term" value="C:mitochondrial inner membrane"/>
    <property type="evidence" value="ECO:0007669"/>
    <property type="project" value="UniProtKB-SubCell"/>
</dbReference>
<dbReference type="GeneID" id="28725864"/>
<feature type="active site" description="Proton acceptor" evidence="18">
    <location>
        <position position="361"/>
    </location>
</feature>
<dbReference type="PANTHER" id="PTHR22589:SF103">
    <property type="entry name" value="CARNITINE O-ACETYL-TRANSFERASE, ISOFORM A-RELATED"/>
    <property type="match status" value="1"/>
</dbReference>
<dbReference type="PROSITE" id="PS00440">
    <property type="entry name" value="ACYLTRANSF_C_2"/>
    <property type="match status" value="1"/>
</dbReference>
<evidence type="ECO:0000256" key="9">
    <source>
        <dbReference type="ARBA" id="ARBA00023098"/>
    </source>
</evidence>
<keyword evidence="11" id="KW-0472">Membrane</keyword>
<comment type="catalytic activity">
    <reaction evidence="14">
        <text>(R)-carnitine + acetyl-CoA = O-acetyl-(R)-carnitine + CoA</text>
        <dbReference type="Rhea" id="RHEA:21136"/>
        <dbReference type="ChEBI" id="CHEBI:16347"/>
        <dbReference type="ChEBI" id="CHEBI:57287"/>
        <dbReference type="ChEBI" id="CHEBI:57288"/>
        <dbReference type="ChEBI" id="CHEBI:57589"/>
        <dbReference type="EC" id="2.3.1.7"/>
    </reaction>
</comment>
<dbReference type="InterPro" id="IPR000542">
    <property type="entry name" value="Carn_acyl_trans"/>
</dbReference>
<keyword evidence="6" id="KW-0999">Mitochondrion inner membrane</keyword>
<evidence type="ECO:0000256" key="5">
    <source>
        <dbReference type="ARBA" id="ARBA00022679"/>
    </source>
</evidence>
<dbReference type="FunFam" id="3.30.559.70:FF:000007">
    <property type="entry name" value="Carnitine O-acetyltransferase, mitochondrial"/>
    <property type="match status" value="1"/>
</dbReference>
<evidence type="ECO:0000256" key="18">
    <source>
        <dbReference type="PIRSR" id="PIRSR600542-1"/>
    </source>
</evidence>
<dbReference type="InterPro" id="IPR042231">
    <property type="entry name" value="Cho/carn_acyl_trans_2"/>
</dbReference>
<evidence type="ECO:0000313" key="21">
    <source>
        <dbReference type="EMBL" id="AMD22506.1"/>
    </source>
</evidence>
<evidence type="ECO:0000256" key="12">
    <source>
        <dbReference type="ARBA" id="ARBA00023140"/>
    </source>
</evidence>
<comment type="subcellular location">
    <subcellularLocation>
        <location evidence="2">Mitochondrion inner membrane</location>
        <topology evidence="2">Peripheral membrane protein</topology>
        <orientation evidence="2">Matrix side</orientation>
    </subcellularLocation>
    <subcellularLocation>
        <location evidence="1">Peroxisome</location>
    </subcellularLocation>
</comment>
<comment type="function">
    <text evidence="15">Carnitine acetylase is specific for short chain fatty acids. Carnitine acetylase seems to affect the flux through the pyruvate dehydrogenase complex. It may be involved as well in the transport of acetyl-CoA into mitochondria.</text>
</comment>
<dbReference type="SUPFAM" id="SSF52777">
    <property type="entry name" value="CoA-dependent acyltransferases"/>
    <property type="match status" value="2"/>
</dbReference>
<evidence type="ECO:0000256" key="16">
    <source>
        <dbReference type="ARBA" id="ARBA00066910"/>
    </source>
</evidence>
<dbReference type="GO" id="GO:0009437">
    <property type="term" value="P:carnitine metabolic process"/>
    <property type="evidence" value="ECO:0007669"/>
    <property type="project" value="TreeGrafter"/>
</dbReference>
<dbReference type="EC" id="2.3.1.7" evidence="16"/>
<dbReference type="InterPro" id="IPR039551">
    <property type="entry name" value="Cho/carn_acyl_trans"/>
</dbReference>
<keyword evidence="8" id="KW-0809">Transit peptide</keyword>
<evidence type="ECO:0000256" key="4">
    <source>
        <dbReference type="ARBA" id="ARBA00022448"/>
    </source>
</evidence>
<dbReference type="GO" id="GO:0005777">
    <property type="term" value="C:peroxisome"/>
    <property type="evidence" value="ECO:0007669"/>
    <property type="project" value="UniProtKB-SubCell"/>
</dbReference>
<keyword evidence="9" id="KW-0443">Lipid metabolism</keyword>
<evidence type="ECO:0000256" key="8">
    <source>
        <dbReference type="ARBA" id="ARBA00022946"/>
    </source>
</evidence>
<evidence type="ECO:0000256" key="1">
    <source>
        <dbReference type="ARBA" id="ARBA00004275"/>
    </source>
</evidence>
<gene>
    <name evidence="21" type="ORF">AW171_hschr84554</name>
</gene>